<evidence type="ECO:0000256" key="1">
    <source>
        <dbReference type="ARBA" id="ARBA00008775"/>
    </source>
</evidence>
<evidence type="ECO:0000313" key="4">
    <source>
        <dbReference type="EMBL" id="KPX71873.1"/>
    </source>
</evidence>
<evidence type="ECO:0000313" key="5">
    <source>
        <dbReference type="Proteomes" id="UP000050265"/>
    </source>
</evidence>
<dbReference type="InterPro" id="IPR003325">
    <property type="entry name" value="TerD"/>
</dbReference>
<evidence type="ECO:0000259" key="3">
    <source>
        <dbReference type="Pfam" id="PF02342"/>
    </source>
</evidence>
<dbReference type="PATRIC" id="fig|53707.9.peg.1938"/>
<organism evidence="4 5">
    <name type="scientific">Pseudomonas amygdali pv. lachrymans</name>
    <name type="common">Pseudomonas syringae pv. lachrymans</name>
    <dbReference type="NCBI Taxonomy" id="53707"/>
    <lineage>
        <taxon>Bacteria</taxon>
        <taxon>Pseudomonadati</taxon>
        <taxon>Pseudomonadota</taxon>
        <taxon>Gammaproteobacteria</taxon>
        <taxon>Pseudomonadales</taxon>
        <taxon>Pseudomonadaceae</taxon>
        <taxon>Pseudomonas</taxon>
        <taxon>Pseudomonas amygdali</taxon>
    </lineage>
</organism>
<reference evidence="4 5" key="1">
    <citation type="submission" date="2015-09" db="EMBL/GenBank/DDBJ databases">
        <title>Genome announcement of multiple Pseudomonas syringae strains.</title>
        <authorList>
            <person name="Thakur S."/>
            <person name="Wang P.W."/>
            <person name="Gong Y."/>
            <person name="Weir B.S."/>
            <person name="Guttman D.S."/>
        </authorList>
    </citation>
    <scope>NUCLEOTIDE SEQUENCE [LARGE SCALE GENOMIC DNA]</scope>
    <source>
        <strain evidence="4 5">ICMP3507</strain>
    </source>
</reference>
<dbReference type="Pfam" id="PF02342">
    <property type="entry name" value="TerD"/>
    <property type="match status" value="1"/>
</dbReference>
<dbReference type="AlphaFoldDB" id="A0A0P9VPG0"/>
<comment type="similarity">
    <text evidence="1">Belongs to the CAPAB/TerDEXZ family.</text>
</comment>
<comment type="caution">
    <text evidence="4">The sequence shown here is derived from an EMBL/GenBank/DDBJ whole genome shotgun (WGS) entry which is preliminary data.</text>
</comment>
<dbReference type="PANTHER" id="PTHR32097:SF4">
    <property type="entry name" value="GENERAL STRESS PROTEIN 16U"/>
    <property type="match status" value="1"/>
</dbReference>
<feature type="domain" description="TerD" evidence="3">
    <location>
        <begin position="16"/>
        <end position="201"/>
    </location>
</feature>
<dbReference type="GO" id="GO:0046690">
    <property type="term" value="P:response to tellurium ion"/>
    <property type="evidence" value="ECO:0007669"/>
    <property type="project" value="UniProtKB-KW"/>
</dbReference>
<protein>
    <submittedName>
        <fullName evidence="4">Tellurium resistance protein TerE</fullName>
    </submittedName>
</protein>
<dbReference type="PANTHER" id="PTHR32097">
    <property type="entry name" value="CAMP-BINDING PROTEIN 1-RELATED"/>
    <property type="match status" value="1"/>
</dbReference>
<dbReference type="EMBL" id="LJQP01000159">
    <property type="protein sequence ID" value="KPX71873.1"/>
    <property type="molecule type" value="Genomic_DNA"/>
</dbReference>
<sequence length="207" mass="22014">MSDSRLTIFPERITNMAVSLSKGGNVSLSKEAPGLTEITVGLGWDPRVTDGTEFDLDASVFIVGESGKVLDDNSFIFYNNKKSADGSVEHLGDNRSGAGDGDDESVNVKLTGLAAAVKKLVFAVTIHSAEERKQSFGQVSNAYIRVVNKADGKEIARYDLSEDASTETAMIFGELYRNGDEFKFKAIGQGFAGGLKPLAEAHGVAIG</sequence>
<proteinExistence type="inferred from homology"/>
<dbReference type="Proteomes" id="UP000050265">
    <property type="component" value="Unassembled WGS sequence"/>
</dbReference>
<dbReference type="CDD" id="cd06974">
    <property type="entry name" value="TerD_like"/>
    <property type="match status" value="1"/>
</dbReference>
<keyword evidence="2" id="KW-0778">Tellurium resistance</keyword>
<evidence type="ECO:0000256" key="2">
    <source>
        <dbReference type="ARBA" id="ARBA00022686"/>
    </source>
</evidence>
<gene>
    <name evidence="4" type="ORF">ALO35_04872</name>
</gene>
<accession>A0A0P9VPG0</accession>
<name>A0A0P9VPG0_PSEAV</name>
<dbReference type="Gene3D" id="2.60.60.30">
    <property type="entry name" value="sav2460 like domains"/>
    <property type="match status" value="1"/>
</dbReference>
<dbReference type="InterPro" id="IPR051324">
    <property type="entry name" value="Stress/Tellurium_Resist"/>
</dbReference>